<dbReference type="Pfam" id="PF00126">
    <property type="entry name" value="HTH_1"/>
    <property type="match status" value="2"/>
</dbReference>
<dbReference type="GO" id="GO:0003700">
    <property type="term" value="F:DNA-binding transcription factor activity"/>
    <property type="evidence" value="ECO:0007669"/>
    <property type="project" value="InterPro"/>
</dbReference>
<dbReference type="PRINTS" id="PR00039">
    <property type="entry name" value="HTHLYSR"/>
</dbReference>
<dbReference type="SUPFAM" id="SSF53850">
    <property type="entry name" value="Periplasmic binding protein-like II"/>
    <property type="match status" value="1"/>
</dbReference>
<proteinExistence type="inferred from homology"/>
<protein>
    <submittedName>
        <fullName evidence="7">LysR family transcriptional regulator</fullName>
    </submittedName>
</protein>
<dbReference type="Gene3D" id="3.40.190.10">
    <property type="entry name" value="Periplasmic binding protein-like II"/>
    <property type="match status" value="2"/>
</dbReference>
<evidence type="ECO:0000256" key="3">
    <source>
        <dbReference type="ARBA" id="ARBA00023125"/>
    </source>
</evidence>
<feature type="domain" description="HTH lysR-type" evidence="6">
    <location>
        <begin position="6"/>
        <end position="63"/>
    </location>
</feature>
<keyword evidence="4" id="KW-0804">Transcription</keyword>
<evidence type="ECO:0000256" key="5">
    <source>
        <dbReference type="SAM" id="Coils"/>
    </source>
</evidence>
<evidence type="ECO:0000256" key="4">
    <source>
        <dbReference type="ARBA" id="ARBA00023163"/>
    </source>
</evidence>
<comment type="similarity">
    <text evidence="1">Belongs to the LysR transcriptional regulatory family.</text>
</comment>
<dbReference type="PANTHER" id="PTHR30126:SF98">
    <property type="entry name" value="HTH-TYPE TRANSCRIPTIONAL ACTIVATOR BAUR"/>
    <property type="match status" value="1"/>
</dbReference>
<organism evidence="7 8">
    <name type="scientific">Shinella kummerowiae</name>
    <dbReference type="NCBI Taxonomy" id="417745"/>
    <lineage>
        <taxon>Bacteria</taxon>
        <taxon>Pseudomonadati</taxon>
        <taxon>Pseudomonadota</taxon>
        <taxon>Alphaproteobacteria</taxon>
        <taxon>Hyphomicrobiales</taxon>
        <taxon>Rhizobiaceae</taxon>
        <taxon>Shinella</taxon>
    </lineage>
</organism>
<evidence type="ECO:0000256" key="1">
    <source>
        <dbReference type="ARBA" id="ARBA00009437"/>
    </source>
</evidence>
<dbReference type="PROSITE" id="PS50931">
    <property type="entry name" value="HTH_LYSR"/>
    <property type="match status" value="2"/>
</dbReference>
<feature type="domain" description="HTH lysR-type" evidence="6">
    <location>
        <begin position="106"/>
        <end position="163"/>
    </location>
</feature>
<dbReference type="EMBL" id="WUMK01000003">
    <property type="protein sequence ID" value="MXN45140.1"/>
    <property type="molecule type" value="Genomic_DNA"/>
</dbReference>
<name>A0A6N8SEK2_9HYPH</name>
<feature type="coiled-coil region" evidence="5">
    <location>
        <begin position="170"/>
        <end position="197"/>
    </location>
</feature>
<evidence type="ECO:0000256" key="2">
    <source>
        <dbReference type="ARBA" id="ARBA00023015"/>
    </source>
</evidence>
<accession>A0A6N8SEK2</accession>
<sequence>MIATNLNLRHLRTFMQVCETGSLNRAAAELNVSQPSVSVALAGIEARFGAKLLARYAAGSQPTTAGEVLLTRLRRMEAQLASALEQALGASSQRDPALISKTLARIGFRQIEALITLAGAGSITDAARADGSSPAALHRTLHELQANVGKAILVRSPSGVAPNTVGRRLAMRWQVALTELEQAVDELKELEGRMEGRIKIASLPLARTLLLARALNPLLAAHPNARIEVMDGSYELLSQQLRVGASDILIGALRSGSDLAGLRTEALFDDPYAIVGRAAHPLVSRDKGASLDDLAQQEWVAQRPGTPIRAAFDALFEKCSASPRASIETSSLVLTRAIILESDRLSMLSRRQIAIEEREGLLTSIPVAQDVHERLGTRTIGITMRETWLPSRLQSIFLDHIRAAAA</sequence>
<dbReference type="Proteomes" id="UP000435802">
    <property type="component" value="Unassembled WGS sequence"/>
</dbReference>
<keyword evidence="8" id="KW-1185">Reference proteome</keyword>
<keyword evidence="5" id="KW-0175">Coiled coil</keyword>
<dbReference type="InterPro" id="IPR005119">
    <property type="entry name" value="LysR_subst-bd"/>
</dbReference>
<evidence type="ECO:0000313" key="8">
    <source>
        <dbReference type="Proteomes" id="UP000435802"/>
    </source>
</evidence>
<dbReference type="SUPFAM" id="SSF46785">
    <property type="entry name" value="Winged helix' DNA-binding domain"/>
    <property type="match status" value="2"/>
</dbReference>
<dbReference type="InterPro" id="IPR036388">
    <property type="entry name" value="WH-like_DNA-bd_sf"/>
</dbReference>
<gene>
    <name evidence="7" type="ORF">GR138_08065</name>
</gene>
<dbReference type="PANTHER" id="PTHR30126">
    <property type="entry name" value="HTH-TYPE TRANSCRIPTIONAL REGULATOR"/>
    <property type="match status" value="1"/>
</dbReference>
<dbReference type="Gene3D" id="1.10.10.10">
    <property type="entry name" value="Winged helix-like DNA-binding domain superfamily/Winged helix DNA-binding domain"/>
    <property type="match status" value="2"/>
</dbReference>
<dbReference type="AlphaFoldDB" id="A0A6N8SEK2"/>
<dbReference type="GO" id="GO:0000976">
    <property type="term" value="F:transcription cis-regulatory region binding"/>
    <property type="evidence" value="ECO:0007669"/>
    <property type="project" value="TreeGrafter"/>
</dbReference>
<dbReference type="InterPro" id="IPR000847">
    <property type="entry name" value="LysR_HTH_N"/>
</dbReference>
<dbReference type="OrthoDB" id="7840053at2"/>
<dbReference type="RefSeq" id="WP_160858178.1">
    <property type="nucleotide sequence ID" value="NZ_WUMK01000003.1"/>
</dbReference>
<dbReference type="Pfam" id="PF03466">
    <property type="entry name" value="LysR_substrate"/>
    <property type="match status" value="1"/>
</dbReference>
<reference evidence="7 8" key="1">
    <citation type="submission" date="2019-12" db="EMBL/GenBank/DDBJ databases">
        <title>Shinella kummerowiae sp. nov., a symbiotic bacterium isolated from root nodules of the herbal legume Kummerowia stipulacea.</title>
        <authorList>
            <person name="Gao J."/>
        </authorList>
    </citation>
    <scope>NUCLEOTIDE SEQUENCE [LARGE SCALE GENOMIC DNA]</scope>
    <source>
        <strain evidence="7 8">CCBAU 25048</strain>
    </source>
</reference>
<comment type="caution">
    <text evidence="7">The sequence shown here is derived from an EMBL/GenBank/DDBJ whole genome shotgun (WGS) entry which is preliminary data.</text>
</comment>
<evidence type="ECO:0000259" key="6">
    <source>
        <dbReference type="PROSITE" id="PS50931"/>
    </source>
</evidence>
<evidence type="ECO:0000313" key="7">
    <source>
        <dbReference type="EMBL" id="MXN45140.1"/>
    </source>
</evidence>
<keyword evidence="2" id="KW-0805">Transcription regulation</keyword>
<keyword evidence="3" id="KW-0238">DNA-binding</keyword>
<dbReference type="InterPro" id="IPR036390">
    <property type="entry name" value="WH_DNA-bd_sf"/>
</dbReference>